<dbReference type="EMBL" id="CP023406">
    <property type="protein sequence ID" value="ATD67120.1"/>
    <property type="molecule type" value="Genomic_DNA"/>
</dbReference>
<keyword evidence="1" id="KW-1133">Transmembrane helix</keyword>
<dbReference type="AlphaFoldDB" id="A0A290XDB4"/>
<name>A0A290XDB4_9GAMM</name>
<evidence type="ECO:0000256" key="1">
    <source>
        <dbReference type="SAM" id="Phobius"/>
    </source>
</evidence>
<dbReference type="KEGG" id="lum:CNR27_06380"/>
<dbReference type="RefSeq" id="WP_096297442.1">
    <property type="nucleotide sequence ID" value="NZ_CP023406.1"/>
</dbReference>
<evidence type="ECO:0000313" key="2">
    <source>
        <dbReference type="EMBL" id="ATD67120.1"/>
    </source>
</evidence>
<evidence type="ECO:0000313" key="3">
    <source>
        <dbReference type="Proteomes" id="UP000218968"/>
    </source>
</evidence>
<organism evidence="2 3">
    <name type="scientific">Luteimonas chenhongjianii</name>
    <dbReference type="NCBI Taxonomy" id="2006110"/>
    <lineage>
        <taxon>Bacteria</taxon>
        <taxon>Pseudomonadati</taxon>
        <taxon>Pseudomonadota</taxon>
        <taxon>Gammaproteobacteria</taxon>
        <taxon>Lysobacterales</taxon>
        <taxon>Lysobacteraceae</taxon>
        <taxon>Luteimonas</taxon>
    </lineage>
</organism>
<keyword evidence="1" id="KW-0812">Transmembrane</keyword>
<dbReference type="Proteomes" id="UP000218968">
    <property type="component" value="Chromosome"/>
</dbReference>
<accession>A0A290XDB4</accession>
<sequence length="202" mass="22088">MSETPEVTTPAPKRRVEWNAVAAVIAALIGLLALVVSSYTALLQREQVRAEVWPYLQTVVTIDQGVLAVGVENKGAGPALVRGLRVYVDEQPQRTWADVFDALGLSDLRDTRASTLNGVVIARGESLQQVTLDNPADFPRLLGQYSRVRMAICYCSTLGDCWLMEPGRRTGQPHTEVDACPAPGPDEFLDNVLMRPETSVNQ</sequence>
<reference evidence="3" key="1">
    <citation type="submission" date="2017-09" db="EMBL/GenBank/DDBJ databases">
        <title>Luteimonas liuhanmingii sp.nov., isolated from the intestinal contents of Tibetan Plateau Pika in Yushu, Qinghai Province, China.</title>
        <authorList>
            <person name="Gui Z."/>
        </authorList>
    </citation>
    <scope>NUCLEOTIDE SEQUENCE [LARGE SCALE GENOMIC DNA]</scope>
    <source>
        <strain evidence="3">100111</strain>
    </source>
</reference>
<proteinExistence type="predicted"/>
<dbReference type="OrthoDB" id="1492993at2"/>
<feature type="transmembrane region" description="Helical" evidence="1">
    <location>
        <begin position="20"/>
        <end position="42"/>
    </location>
</feature>
<gene>
    <name evidence="2" type="ORF">CNR27_06380</name>
</gene>
<keyword evidence="3" id="KW-1185">Reference proteome</keyword>
<keyword evidence="1" id="KW-0472">Membrane</keyword>
<protein>
    <submittedName>
        <fullName evidence="2">Uncharacterized protein</fullName>
    </submittedName>
</protein>